<organism evidence="2 3">
    <name type="scientific">Hypsizygus marmoreus</name>
    <name type="common">White beech mushroom</name>
    <name type="synonym">Agaricus marmoreus</name>
    <dbReference type="NCBI Taxonomy" id="39966"/>
    <lineage>
        <taxon>Eukaryota</taxon>
        <taxon>Fungi</taxon>
        <taxon>Dikarya</taxon>
        <taxon>Basidiomycota</taxon>
        <taxon>Agaricomycotina</taxon>
        <taxon>Agaricomycetes</taxon>
        <taxon>Agaricomycetidae</taxon>
        <taxon>Agaricales</taxon>
        <taxon>Tricholomatineae</taxon>
        <taxon>Lyophyllaceae</taxon>
        <taxon>Hypsizygus</taxon>
    </lineage>
</organism>
<feature type="compositionally biased region" description="Pro residues" evidence="1">
    <location>
        <begin position="149"/>
        <end position="163"/>
    </location>
</feature>
<protein>
    <submittedName>
        <fullName evidence="2">Uncharacterized protein</fullName>
    </submittedName>
</protein>
<reference evidence="2" key="1">
    <citation type="submission" date="2018-04" db="EMBL/GenBank/DDBJ databases">
        <title>Whole genome sequencing of Hypsizygus marmoreus.</title>
        <authorList>
            <person name="Choi I.-G."/>
            <person name="Min B."/>
            <person name="Kim J.-G."/>
            <person name="Kim S."/>
            <person name="Oh Y.-L."/>
            <person name="Kong W.-S."/>
            <person name="Park H."/>
            <person name="Jeong J."/>
            <person name="Song E.-S."/>
        </authorList>
    </citation>
    <scope>NUCLEOTIDE SEQUENCE [LARGE SCALE GENOMIC DNA]</scope>
    <source>
        <strain evidence="2">51987-8</strain>
    </source>
</reference>
<comment type="caution">
    <text evidence="2">The sequence shown here is derived from an EMBL/GenBank/DDBJ whole genome shotgun (WGS) entry which is preliminary data.</text>
</comment>
<gene>
    <name evidence="2" type="ORF">Hypma_015052</name>
</gene>
<feature type="compositionally biased region" description="Low complexity" evidence="1">
    <location>
        <begin position="84"/>
        <end position="96"/>
    </location>
</feature>
<feature type="compositionally biased region" description="Low complexity" evidence="1">
    <location>
        <begin position="164"/>
        <end position="181"/>
    </location>
</feature>
<name>A0A369K7F9_HYPMA</name>
<evidence type="ECO:0000313" key="3">
    <source>
        <dbReference type="Proteomes" id="UP000076154"/>
    </source>
</evidence>
<feature type="region of interest" description="Disordered" evidence="1">
    <location>
        <begin position="35"/>
        <end position="196"/>
    </location>
</feature>
<dbReference type="Proteomes" id="UP000076154">
    <property type="component" value="Unassembled WGS sequence"/>
</dbReference>
<evidence type="ECO:0000256" key="1">
    <source>
        <dbReference type="SAM" id="MobiDB-lite"/>
    </source>
</evidence>
<evidence type="ECO:0000313" key="2">
    <source>
        <dbReference type="EMBL" id="RDB28605.1"/>
    </source>
</evidence>
<sequence length="304" mass="34543">MRYATIATSQMPGSQVVDIFSESCVNSVNQQSLFKTHQPSHNNSDSSLTHENVQNHNDLQSPDPKLTNEDSEDDVEITVENADSSSQTSSTPSSSPDLETPDGGVDHTPFPSAPDTDTDTGRPSRVHFRPRVRITSGISRHPHKHSPHTPTPTRPLSGPPIFSPPSSRSSSPSSSISAPLRSRSEDELSKPGWGTLGQRVGLLSHRRRAKERKWKKRYDVHIDNCERTPLLSSRFKTLYIDNERSRQEEELLESDRQEEERLNREIDRYFGTWPGRLLNHHWWWWQFEPLVCCHCGCLDDSDTE</sequence>
<dbReference type="EMBL" id="LUEZ02000010">
    <property type="protein sequence ID" value="RDB28605.1"/>
    <property type="molecule type" value="Genomic_DNA"/>
</dbReference>
<dbReference type="AlphaFoldDB" id="A0A369K7F9"/>
<dbReference type="OrthoDB" id="3270420at2759"/>
<accession>A0A369K7F9</accession>
<dbReference type="InParanoid" id="A0A369K7F9"/>
<feature type="compositionally biased region" description="Polar residues" evidence="1">
    <location>
        <begin position="35"/>
        <end position="60"/>
    </location>
</feature>
<proteinExistence type="predicted"/>
<keyword evidence="3" id="KW-1185">Reference proteome</keyword>